<organism evidence="2 3">
    <name type="scientific">Candidatus Nomurabacteria bacterium RIFCSPHIGHO2_01_FULL_42_16</name>
    <dbReference type="NCBI Taxonomy" id="1801743"/>
    <lineage>
        <taxon>Bacteria</taxon>
        <taxon>Candidatus Nomuraibacteriota</taxon>
    </lineage>
</organism>
<dbReference type="STRING" id="1801743.A2824_01155"/>
<dbReference type="Pfam" id="PF08299">
    <property type="entry name" value="Bac_DnaA_C"/>
    <property type="match status" value="1"/>
</dbReference>
<name>A0A1F6VMA2_9BACT</name>
<dbReference type="AlphaFoldDB" id="A0A1F6VMA2"/>
<accession>A0A1F6VMA2</accession>
<gene>
    <name evidence="2" type="ORF">A2824_01155</name>
</gene>
<proteinExistence type="predicted"/>
<dbReference type="GO" id="GO:0005524">
    <property type="term" value="F:ATP binding"/>
    <property type="evidence" value="ECO:0007669"/>
    <property type="project" value="InterPro"/>
</dbReference>
<sequence>MKTKYQHQNQNESETSFFDLASKKFIVKDEKLFGTVCETANQAAQVISELINFDLPTFLNKENTWNHNLSYGRIMLIALILDRHPRFVYHHSLDRFFIDKSRRSPLFYAGYLFRRHRNYQGRFDNKYSSLYSKAKIIIDGRWPVSTQAVTDSIKSVAEKIAPKKIVPSYSEIKINLDNLNKEKFSVHQDIFVEVLYLSIDRAFFDRVFLISKKIIKSRSREGAIVGARFAFYFFCRSYDKNFFLLSKIGELVGKRTHATVLHGIKRCRNLMEKDPSYRAKMHEAGKILSESLKLEQLLKENLAAL</sequence>
<dbReference type="EMBL" id="MFTT01000001">
    <property type="protein sequence ID" value="OGI70669.1"/>
    <property type="molecule type" value="Genomic_DNA"/>
</dbReference>
<dbReference type="SUPFAM" id="SSF48295">
    <property type="entry name" value="TrpR-like"/>
    <property type="match status" value="1"/>
</dbReference>
<evidence type="ECO:0000313" key="3">
    <source>
        <dbReference type="Proteomes" id="UP000178059"/>
    </source>
</evidence>
<evidence type="ECO:0000259" key="1">
    <source>
        <dbReference type="Pfam" id="PF08299"/>
    </source>
</evidence>
<dbReference type="Gene3D" id="1.10.1750.10">
    <property type="match status" value="1"/>
</dbReference>
<dbReference type="InterPro" id="IPR010921">
    <property type="entry name" value="Trp_repressor/repl_initiator"/>
</dbReference>
<dbReference type="Proteomes" id="UP000178059">
    <property type="component" value="Unassembled WGS sequence"/>
</dbReference>
<comment type="caution">
    <text evidence="2">The sequence shown here is derived from an EMBL/GenBank/DDBJ whole genome shotgun (WGS) entry which is preliminary data.</text>
</comment>
<dbReference type="GO" id="GO:0043565">
    <property type="term" value="F:sequence-specific DNA binding"/>
    <property type="evidence" value="ECO:0007669"/>
    <property type="project" value="InterPro"/>
</dbReference>
<reference evidence="2 3" key="1">
    <citation type="journal article" date="2016" name="Nat. Commun.">
        <title>Thousands of microbial genomes shed light on interconnected biogeochemical processes in an aquifer system.</title>
        <authorList>
            <person name="Anantharaman K."/>
            <person name="Brown C.T."/>
            <person name="Hug L.A."/>
            <person name="Sharon I."/>
            <person name="Castelle C.J."/>
            <person name="Probst A.J."/>
            <person name="Thomas B.C."/>
            <person name="Singh A."/>
            <person name="Wilkins M.J."/>
            <person name="Karaoz U."/>
            <person name="Brodie E.L."/>
            <person name="Williams K.H."/>
            <person name="Hubbard S.S."/>
            <person name="Banfield J.F."/>
        </authorList>
    </citation>
    <scope>NUCLEOTIDE SEQUENCE [LARGE SCALE GENOMIC DNA]</scope>
</reference>
<feature type="domain" description="Chromosomal replication initiator DnaA C-terminal" evidence="1">
    <location>
        <begin position="208"/>
        <end position="266"/>
    </location>
</feature>
<dbReference type="CDD" id="cd06571">
    <property type="entry name" value="Bac_DnaA_C"/>
    <property type="match status" value="1"/>
</dbReference>
<evidence type="ECO:0000313" key="2">
    <source>
        <dbReference type="EMBL" id="OGI70669.1"/>
    </source>
</evidence>
<dbReference type="GO" id="GO:0006270">
    <property type="term" value="P:DNA replication initiation"/>
    <property type="evidence" value="ECO:0007669"/>
    <property type="project" value="InterPro"/>
</dbReference>
<dbReference type="InterPro" id="IPR013159">
    <property type="entry name" value="DnaA_C"/>
</dbReference>
<dbReference type="GO" id="GO:0006275">
    <property type="term" value="P:regulation of DNA replication"/>
    <property type="evidence" value="ECO:0007669"/>
    <property type="project" value="InterPro"/>
</dbReference>
<protein>
    <recommendedName>
        <fullName evidence="1">Chromosomal replication initiator DnaA C-terminal domain-containing protein</fullName>
    </recommendedName>
</protein>